<name>A0A0A9AQI9_ARUDO</name>
<organism evidence="1">
    <name type="scientific">Arundo donax</name>
    <name type="common">Giant reed</name>
    <name type="synonym">Donax arundinaceus</name>
    <dbReference type="NCBI Taxonomy" id="35708"/>
    <lineage>
        <taxon>Eukaryota</taxon>
        <taxon>Viridiplantae</taxon>
        <taxon>Streptophyta</taxon>
        <taxon>Embryophyta</taxon>
        <taxon>Tracheophyta</taxon>
        <taxon>Spermatophyta</taxon>
        <taxon>Magnoliopsida</taxon>
        <taxon>Liliopsida</taxon>
        <taxon>Poales</taxon>
        <taxon>Poaceae</taxon>
        <taxon>PACMAD clade</taxon>
        <taxon>Arundinoideae</taxon>
        <taxon>Arundineae</taxon>
        <taxon>Arundo</taxon>
    </lineage>
</organism>
<reference evidence="1" key="1">
    <citation type="submission" date="2014-09" db="EMBL/GenBank/DDBJ databases">
        <authorList>
            <person name="Magalhaes I.L.F."/>
            <person name="Oliveira U."/>
            <person name="Santos F.R."/>
            <person name="Vidigal T.H.D.A."/>
            <person name="Brescovit A.D."/>
            <person name="Santos A.J."/>
        </authorList>
    </citation>
    <scope>NUCLEOTIDE SEQUENCE</scope>
    <source>
        <tissue evidence="1">Shoot tissue taken approximately 20 cm above the soil surface</tissue>
    </source>
</reference>
<evidence type="ECO:0000313" key="1">
    <source>
        <dbReference type="EMBL" id="JAD51170.1"/>
    </source>
</evidence>
<protein>
    <submittedName>
        <fullName evidence="1">Uncharacterized protein</fullName>
    </submittedName>
</protein>
<dbReference type="EMBL" id="GBRH01246725">
    <property type="protein sequence ID" value="JAD51170.1"/>
    <property type="molecule type" value="Transcribed_RNA"/>
</dbReference>
<accession>A0A0A9AQI9</accession>
<sequence>MAGRAIALSCDLDFGDQDQLQLVFTSFLYCTICLPLHCF</sequence>
<proteinExistence type="predicted"/>
<dbReference type="AlphaFoldDB" id="A0A0A9AQI9"/>
<reference evidence="1" key="2">
    <citation type="journal article" date="2015" name="Data Brief">
        <title>Shoot transcriptome of the giant reed, Arundo donax.</title>
        <authorList>
            <person name="Barrero R.A."/>
            <person name="Guerrero F.D."/>
            <person name="Moolhuijzen P."/>
            <person name="Goolsby J.A."/>
            <person name="Tidwell J."/>
            <person name="Bellgard S.E."/>
            <person name="Bellgard M.I."/>
        </authorList>
    </citation>
    <scope>NUCLEOTIDE SEQUENCE</scope>
    <source>
        <tissue evidence="1">Shoot tissue taken approximately 20 cm above the soil surface</tissue>
    </source>
</reference>